<dbReference type="Pfam" id="PF12833">
    <property type="entry name" value="HTH_18"/>
    <property type="match status" value="1"/>
</dbReference>
<keyword evidence="1" id="KW-0805">Transcription regulation</keyword>
<dbReference type="InterPro" id="IPR018062">
    <property type="entry name" value="HTH_AraC-typ_CS"/>
</dbReference>
<sequence>MLKGKIQDYNQHKQWLKDFFNGEFIHPNFLNVDSDNGVGFIFFYKIHPGIYFMVFNIEAKVDIPFTVDYSSSLYFDYIASFFNADIVFEGENNEEIRSNGFYTCTKDTIINSNVKAGQLIKHINIFYSKDTLREIDDVEISEYYLNRSSFFHFFEERNDIKAFKMSLTEIIKYSTILKTKILPVKMQELYYMFLNGIKKVDLSTTAHNHKITEEQLIALFNIRQGILENLNKRPDVGDLVSKSGIDKTLIQQLFHEVFGHTIYNFYMVNRMERVKNILLKGKLSMSEIAEKFGFSHVQHFSSTFKKYFDESPSRYQKLNK</sequence>
<keyword evidence="2" id="KW-0238">DNA-binding</keyword>
<dbReference type="PANTHER" id="PTHR47893">
    <property type="entry name" value="REGULATORY PROTEIN PCHR"/>
    <property type="match status" value="1"/>
</dbReference>
<dbReference type="SUPFAM" id="SSF46689">
    <property type="entry name" value="Homeodomain-like"/>
    <property type="match status" value="1"/>
</dbReference>
<dbReference type="InterPro" id="IPR053142">
    <property type="entry name" value="PchR_regulatory_protein"/>
</dbReference>
<proteinExistence type="predicted"/>
<evidence type="ECO:0000313" key="6">
    <source>
        <dbReference type="Proteomes" id="UP000682802"/>
    </source>
</evidence>
<dbReference type="PANTHER" id="PTHR47893:SF1">
    <property type="entry name" value="REGULATORY PROTEIN PCHR"/>
    <property type="match status" value="1"/>
</dbReference>
<dbReference type="SMART" id="SM00342">
    <property type="entry name" value="HTH_ARAC"/>
    <property type="match status" value="1"/>
</dbReference>
<dbReference type="EMBL" id="CP076129">
    <property type="protein sequence ID" value="QWG09743.1"/>
    <property type="molecule type" value="Genomic_DNA"/>
</dbReference>
<evidence type="ECO:0000256" key="1">
    <source>
        <dbReference type="ARBA" id="ARBA00023015"/>
    </source>
</evidence>
<keyword evidence="6" id="KW-1185">Reference proteome</keyword>
<dbReference type="InterPro" id="IPR018060">
    <property type="entry name" value="HTH_AraC"/>
</dbReference>
<evidence type="ECO:0000259" key="4">
    <source>
        <dbReference type="PROSITE" id="PS01124"/>
    </source>
</evidence>
<reference evidence="5 6" key="1">
    <citation type="submission" date="2021-05" db="EMBL/GenBank/DDBJ databases">
        <title>Comparative genomic studies on the polysaccharide-degrading batcterial strains of the Flammeovirga genus.</title>
        <authorList>
            <person name="Zewei F."/>
            <person name="Zheng Z."/>
            <person name="Yu L."/>
            <person name="Ruyue G."/>
            <person name="Yanhong M."/>
            <person name="Yuanyuan C."/>
            <person name="Jingyan G."/>
            <person name="Wenjun H."/>
        </authorList>
    </citation>
    <scope>NUCLEOTIDE SEQUENCE [LARGE SCALE GENOMIC DNA]</scope>
    <source>
        <strain evidence="5 6">YS10</strain>
    </source>
</reference>
<dbReference type="PROSITE" id="PS00041">
    <property type="entry name" value="HTH_ARAC_FAMILY_1"/>
    <property type="match status" value="1"/>
</dbReference>
<dbReference type="Proteomes" id="UP000682802">
    <property type="component" value="Chromosome 2"/>
</dbReference>
<protein>
    <submittedName>
        <fullName evidence="5">Helix-turn-helix transcriptional regulator</fullName>
    </submittedName>
</protein>
<dbReference type="RefSeq" id="WP_144076412.1">
    <property type="nucleotide sequence ID" value="NZ_CP076129.1"/>
</dbReference>
<evidence type="ECO:0000313" key="5">
    <source>
        <dbReference type="EMBL" id="QWG09743.1"/>
    </source>
</evidence>
<organism evidence="5 6">
    <name type="scientific">Flammeovirga kamogawensis</name>
    <dbReference type="NCBI Taxonomy" id="373891"/>
    <lineage>
        <taxon>Bacteria</taxon>
        <taxon>Pseudomonadati</taxon>
        <taxon>Bacteroidota</taxon>
        <taxon>Cytophagia</taxon>
        <taxon>Cytophagales</taxon>
        <taxon>Flammeovirgaceae</taxon>
        <taxon>Flammeovirga</taxon>
    </lineage>
</organism>
<dbReference type="InterPro" id="IPR009057">
    <property type="entry name" value="Homeodomain-like_sf"/>
</dbReference>
<dbReference type="InterPro" id="IPR020449">
    <property type="entry name" value="Tscrpt_reg_AraC-type_HTH"/>
</dbReference>
<dbReference type="Gene3D" id="1.10.10.60">
    <property type="entry name" value="Homeodomain-like"/>
    <property type="match status" value="1"/>
</dbReference>
<gene>
    <name evidence="5" type="ORF">KM029_24400</name>
</gene>
<dbReference type="PRINTS" id="PR00032">
    <property type="entry name" value="HTHARAC"/>
</dbReference>
<evidence type="ECO:0000256" key="2">
    <source>
        <dbReference type="ARBA" id="ARBA00023125"/>
    </source>
</evidence>
<feature type="domain" description="HTH araC/xylS-type" evidence="4">
    <location>
        <begin position="220"/>
        <end position="318"/>
    </location>
</feature>
<accession>A0ABX8H294</accession>
<evidence type="ECO:0000256" key="3">
    <source>
        <dbReference type="ARBA" id="ARBA00023163"/>
    </source>
</evidence>
<dbReference type="PROSITE" id="PS01124">
    <property type="entry name" value="HTH_ARAC_FAMILY_2"/>
    <property type="match status" value="1"/>
</dbReference>
<keyword evidence="3" id="KW-0804">Transcription</keyword>
<name>A0ABX8H294_9BACT</name>